<evidence type="ECO:0000313" key="2">
    <source>
        <dbReference type="Proteomes" id="UP000045782"/>
    </source>
</evidence>
<protein>
    <submittedName>
        <fullName evidence="1">Uncharacterized protein</fullName>
    </submittedName>
</protein>
<organism evidence="1 2">
    <name type="scientific">Mycobacteroides abscessus</name>
    <dbReference type="NCBI Taxonomy" id="36809"/>
    <lineage>
        <taxon>Bacteria</taxon>
        <taxon>Bacillati</taxon>
        <taxon>Actinomycetota</taxon>
        <taxon>Actinomycetes</taxon>
        <taxon>Mycobacteriales</taxon>
        <taxon>Mycobacteriaceae</taxon>
        <taxon>Mycobacteroides</taxon>
    </lineage>
</organism>
<dbReference type="RefSeq" id="WP_016895635.1">
    <property type="nucleotide sequence ID" value="NZ_CSWP01000005.1"/>
</dbReference>
<dbReference type="EMBL" id="CSWP01000005">
    <property type="protein sequence ID" value="CPV56362.1"/>
    <property type="molecule type" value="Genomic_DNA"/>
</dbReference>
<dbReference type="Proteomes" id="UP000045782">
    <property type="component" value="Unassembled WGS sequence"/>
</dbReference>
<dbReference type="AlphaFoldDB" id="A0A0U0ZN35"/>
<sequence>MSARIETYSLAQVVADVLPEEWTDGERWLRRRLNRGEIEGYRVGREWRFTKAQVDALIAHFTNAKTEVVAPAEGSESEAPLALGLSARSRRRLVNA</sequence>
<accession>A0A0U0ZN35</accession>
<reference evidence="1 2" key="1">
    <citation type="submission" date="2015-03" db="EMBL/GenBank/DDBJ databases">
        <authorList>
            <person name="Murphy D."/>
        </authorList>
    </citation>
    <scope>NUCLEOTIDE SEQUENCE [LARGE SCALE GENOMIC DNA]</scope>
    <source>
        <strain evidence="1 2">PAP088</strain>
    </source>
</reference>
<gene>
    <name evidence="1" type="ORF">ERS075579_02790</name>
</gene>
<evidence type="ECO:0000313" key="1">
    <source>
        <dbReference type="EMBL" id="CPV56362.1"/>
    </source>
</evidence>
<name>A0A0U0ZN35_9MYCO</name>
<proteinExistence type="predicted"/>